<protein>
    <recommendedName>
        <fullName evidence="3">Secreted protein</fullName>
    </recommendedName>
</protein>
<comment type="caution">
    <text evidence="1">The sequence shown here is derived from an EMBL/GenBank/DDBJ whole genome shotgun (WGS) entry which is preliminary data.</text>
</comment>
<name>A0AAV0I5J1_9ROSI</name>
<evidence type="ECO:0008006" key="3">
    <source>
        <dbReference type="Google" id="ProtNLM"/>
    </source>
</evidence>
<gene>
    <name evidence="1" type="ORF">LITE_LOCUS7506</name>
</gene>
<reference evidence="1" key="1">
    <citation type="submission" date="2022-08" db="EMBL/GenBank/DDBJ databases">
        <authorList>
            <person name="Gutierrez-Valencia J."/>
        </authorList>
    </citation>
    <scope>NUCLEOTIDE SEQUENCE</scope>
</reference>
<dbReference type="Proteomes" id="UP001154282">
    <property type="component" value="Unassembled WGS sequence"/>
</dbReference>
<evidence type="ECO:0000313" key="2">
    <source>
        <dbReference type="Proteomes" id="UP001154282"/>
    </source>
</evidence>
<dbReference type="EMBL" id="CAMGYJ010000003">
    <property type="protein sequence ID" value="CAI0392338.1"/>
    <property type="molecule type" value="Genomic_DNA"/>
</dbReference>
<dbReference type="AlphaFoldDB" id="A0AAV0I5J1"/>
<keyword evidence="2" id="KW-1185">Reference proteome</keyword>
<evidence type="ECO:0000313" key="1">
    <source>
        <dbReference type="EMBL" id="CAI0392338.1"/>
    </source>
</evidence>
<accession>A0AAV0I5J1</accession>
<proteinExistence type="predicted"/>
<sequence>MIDYDSLCLCFFLAGESCGGDDDEEPRQFCGCESVVGRCFFYRSRLNRTHRTIEILGYGFKSRRKTGGGIT</sequence>
<organism evidence="1 2">
    <name type="scientific">Linum tenue</name>
    <dbReference type="NCBI Taxonomy" id="586396"/>
    <lineage>
        <taxon>Eukaryota</taxon>
        <taxon>Viridiplantae</taxon>
        <taxon>Streptophyta</taxon>
        <taxon>Embryophyta</taxon>
        <taxon>Tracheophyta</taxon>
        <taxon>Spermatophyta</taxon>
        <taxon>Magnoliopsida</taxon>
        <taxon>eudicotyledons</taxon>
        <taxon>Gunneridae</taxon>
        <taxon>Pentapetalae</taxon>
        <taxon>rosids</taxon>
        <taxon>fabids</taxon>
        <taxon>Malpighiales</taxon>
        <taxon>Linaceae</taxon>
        <taxon>Linum</taxon>
    </lineage>
</organism>